<dbReference type="PANTHER" id="PTHR15545:SF6">
    <property type="entry name" value="PDZ DOMAIN-CONTAINING RING FINGER PROTEIN 4"/>
    <property type="match status" value="1"/>
</dbReference>
<dbReference type="InterPro" id="IPR036034">
    <property type="entry name" value="PDZ_sf"/>
</dbReference>
<dbReference type="PANTHER" id="PTHR15545">
    <property type="entry name" value="PDZ DOMAIN CONTAINING RING FINGER PROTEIN 3, 4"/>
    <property type="match status" value="1"/>
</dbReference>
<name>A0ABV1AAC4_9TELE</name>
<evidence type="ECO:0000313" key="2">
    <source>
        <dbReference type="EMBL" id="MEQ2315340.1"/>
    </source>
</evidence>
<protein>
    <submittedName>
        <fullName evidence="2">PDZ domain-containing RING finger protein 4</fullName>
    </submittedName>
</protein>
<dbReference type="PROSITE" id="PS50106">
    <property type="entry name" value="PDZ"/>
    <property type="match status" value="1"/>
</dbReference>
<organism evidence="2 3">
    <name type="scientific">Ameca splendens</name>
    <dbReference type="NCBI Taxonomy" id="208324"/>
    <lineage>
        <taxon>Eukaryota</taxon>
        <taxon>Metazoa</taxon>
        <taxon>Chordata</taxon>
        <taxon>Craniata</taxon>
        <taxon>Vertebrata</taxon>
        <taxon>Euteleostomi</taxon>
        <taxon>Actinopterygii</taxon>
        <taxon>Neopterygii</taxon>
        <taxon>Teleostei</taxon>
        <taxon>Neoteleostei</taxon>
        <taxon>Acanthomorphata</taxon>
        <taxon>Ovalentaria</taxon>
        <taxon>Atherinomorphae</taxon>
        <taxon>Cyprinodontiformes</taxon>
        <taxon>Goodeidae</taxon>
        <taxon>Ameca</taxon>
    </lineage>
</organism>
<gene>
    <name evidence="2" type="primary">PDZRN4</name>
    <name evidence="2" type="ORF">AMECASPLE_021316</name>
</gene>
<dbReference type="InterPro" id="IPR001478">
    <property type="entry name" value="PDZ"/>
</dbReference>
<dbReference type="Pfam" id="PF00595">
    <property type="entry name" value="PDZ"/>
    <property type="match status" value="1"/>
</dbReference>
<proteinExistence type="predicted"/>
<dbReference type="EMBL" id="JAHRIP010086469">
    <property type="protein sequence ID" value="MEQ2315340.1"/>
    <property type="molecule type" value="Genomic_DNA"/>
</dbReference>
<comment type="caution">
    <text evidence="2">The sequence shown here is derived from an EMBL/GenBank/DDBJ whole genome shotgun (WGS) entry which is preliminary data.</text>
</comment>
<dbReference type="SUPFAM" id="SSF50156">
    <property type="entry name" value="PDZ domain-like"/>
    <property type="match status" value="1"/>
</dbReference>
<dbReference type="Proteomes" id="UP001469553">
    <property type="component" value="Unassembled WGS sequence"/>
</dbReference>
<dbReference type="Gene3D" id="2.30.42.10">
    <property type="match status" value="1"/>
</dbReference>
<reference evidence="2 3" key="1">
    <citation type="submission" date="2021-06" db="EMBL/GenBank/DDBJ databases">
        <authorList>
            <person name="Palmer J.M."/>
        </authorList>
    </citation>
    <scope>NUCLEOTIDE SEQUENCE [LARGE SCALE GENOMIC DNA]</scope>
    <source>
        <strain evidence="2 3">AS_MEX2019</strain>
        <tissue evidence="2">Muscle</tissue>
    </source>
</reference>
<evidence type="ECO:0000313" key="3">
    <source>
        <dbReference type="Proteomes" id="UP001469553"/>
    </source>
</evidence>
<accession>A0ABV1AAC4</accession>
<sequence length="66" mass="7612">EVELCRLSTQEKLGLTLCYRTDEDEDVAIYVSEVSPNSIAARDGRIREGDRILQVKYFHSHQPPTY</sequence>
<feature type="non-terminal residue" evidence="2">
    <location>
        <position position="1"/>
    </location>
</feature>
<evidence type="ECO:0000259" key="1">
    <source>
        <dbReference type="PROSITE" id="PS50106"/>
    </source>
</evidence>
<dbReference type="InterPro" id="IPR051971">
    <property type="entry name" value="E3_ubiquitin-PDZ_ligase"/>
</dbReference>
<feature type="domain" description="PDZ" evidence="1">
    <location>
        <begin position="1"/>
        <end position="55"/>
    </location>
</feature>
<keyword evidence="3" id="KW-1185">Reference proteome</keyword>